<proteinExistence type="inferred from homology"/>
<evidence type="ECO:0000313" key="5">
    <source>
        <dbReference type="EMBL" id="WAL59435.1"/>
    </source>
</evidence>
<feature type="domain" description="AMP-binding enzyme C-terminal" evidence="4">
    <location>
        <begin position="373"/>
        <end position="447"/>
    </location>
</feature>
<dbReference type="KEGG" id="tsin:OXH18_20005"/>
<dbReference type="Pfam" id="PF13193">
    <property type="entry name" value="AMP-binding_C"/>
    <property type="match status" value="1"/>
</dbReference>
<sequence>MAEPFAHWHDRVNQDWLVGIDKQQGQDWIEIRLHEIWLYQTRSRQLPTILLVEADPERFLAGFVAACSAGCPLVLGAADWGAAERRQALQQIQPDLIWGWDTALHNLEPESKHLSVDRRLQPGWILIPTGGSSGQIRFAIHTWTTLTASVQGFQQYFQVKSIHSCCVLPLYHVSGLMQFIRSFLSGGTFALLPTKAIDVAMNGLDPADFFLSLVPTQLQRLLHRSNSSGAIAWLRRFRTVLLGGAPAWPELLETARNQQIRLAPTYGMTETASQVATLKPDEFLQGKTGCGLVLPHAQIRILDGMGRSLQPLQPGTIAIQTTSLMLGYHPGNGTVDTLITDDVGFFDRDGYLHIVGRNSHKIITGGENVFPAEVEAAIRSTQLVRDVCVLGLPDPDWGEVVTAVYVPTSDDVTIADLQTAIEAELGKVKRPKRWLKLAQLPRSGQGKVNYAQLKQLCLNNHARQPSR</sequence>
<dbReference type="Gene3D" id="3.40.50.12780">
    <property type="entry name" value="N-terminal domain of ligase-like"/>
    <property type="match status" value="1"/>
</dbReference>
<dbReference type="RefSeq" id="WP_268609230.1">
    <property type="nucleotide sequence ID" value="NZ_CP113797.1"/>
</dbReference>
<dbReference type="Pfam" id="PF00501">
    <property type="entry name" value="AMP-binding"/>
    <property type="match status" value="1"/>
</dbReference>
<dbReference type="GO" id="GO:0031956">
    <property type="term" value="F:medium-chain fatty acid-CoA ligase activity"/>
    <property type="evidence" value="ECO:0007669"/>
    <property type="project" value="TreeGrafter"/>
</dbReference>
<gene>
    <name evidence="5" type="ORF">OXH18_20005</name>
</gene>
<evidence type="ECO:0000259" key="4">
    <source>
        <dbReference type="Pfam" id="PF13193"/>
    </source>
</evidence>
<dbReference type="SUPFAM" id="SSF56801">
    <property type="entry name" value="Acetyl-CoA synthetase-like"/>
    <property type="match status" value="1"/>
</dbReference>
<dbReference type="InterPro" id="IPR025110">
    <property type="entry name" value="AMP-bd_C"/>
</dbReference>
<evidence type="ECO:0000256" key="2">
    <source>
        <dbReference type="ARBA" id="ARBA00022598"/>
    </source>
</evidence>
<dbReference type="PANTHER" id="PTHR43201">
    <property type="entry name" value="ACYL-COA SYNTHETASE"/>
    <property type="match status" value="1"/>
</dbReference>
<dbReference type="InterPro" id="IPR000873">
    <property type="entry name" value="AMP-dep_synth/lig_dom"/>
</dbReference>
<name>A0A9E9CAW5_9CYAN</name>
<dbReference type="InterPro" id="IPR045851">
    <property type="entry name" value="AMP-bd_C_sf"/>
</dbReference>
<comment type="similarity">
    <text evidence="1">Belongs to the ATP-dependent AMP-binding enzyme family.</text>
</comment>
<dbReference type="Gene3D" id="3.30.300.30">
    <property type="match status" value="1"/>
</dbReference>
<organism evidence="5 6">
    <name type="scientific">Thermocoleostomius sinensis A174</name>
    <dbReference type="NCBI Taxonomy" id="2016057"/>
    <lineage>
        <taxon>Bacteria</taxon>
        <taxon>Bacillati</taxon>
        <taxon>Cyanobacteriota</taxon>
        <taxon>Cyanophyceae</taxon>
        <taxon>Oculatellales</taxon>
        <taxon>Oculatellaceae</taxon>
        <taxon>Thermocoleostomius</taxon>
    </lineage>
</organism>
<dbReference type="Proteomes" id="UP001163152">
    <property type="component" value="Chromosome"/>
</dbReference>
<dbReference type="EMBL" id="CP113797">
    <property type="protein sequence ID" value="WAL59435.1"/>
    <property type="molecule type" value="Genomic_DNA"/>
</dbReference>
<dbReference type="GO" id="GO:0006631">
    <property type="term" value="P:fatty acid metabolic process"/>
    <property type="evidence" value="ECO:0007669"/>
    <property type="project" value="TreeGrafter"/>
</dbReference>
<evidence type="ECO:0000259" key="3">
    <source>
        <dbReference type="Pfam" id="PF00501"/>
    </source>
</evidence>
<evidence type="ECO:0000256" key="1">
    <source>
        <dbReference type="ARBA" id="ARBA00006432"/>
    </source>
</evidence>
<accession>A0A9E9CAW5</accession>
<evidence type="ECO:0000313" key="6">
    <source>
        <dbReference type="Proteomes" id="UP001163152"/>
    </source>
</evidence>
<reference evidence="5" key="1">
    <citation type="submission" date="2022-12" db="EMBL/GenBank/DDBJ databases">
        <title>Polyphasic identification of a Novel Hot-Spring Cyanobacterium Ocullathermofonsia sinensis gen nov. sp. nov. and Genomic Insights on its Adaptations to the Thermal Habitat.</title>
        <authorList>
            <person name="Daroch M."/>
            <person name="Tang J."/>
            <person name="Jiang Y."/>
        </authorList>
    </citation>
    <scope>NUCLEOTIDE SEQUENCE</scope>
    <source>
        <strain evidence="5">PKUAC-SCTA174</strain>
    </source>
</reference>
<keyword evidence="2 5" id="KW-0436">Ligase</keyword>
<dbReference type="PANTHER" id="PTHR43201:SF5">
    <property type="entry name" value="MEDIUM-CHAIN ACYL-COA LIGASE ACSF2, MITOCHONDRIAL"/>
    <property type="match status" value="1"/>
</dbReference>
<keyword evidence="6" id="KW-1185">Reference proteome</keyword>
<dbReference type="AlphaFoldDB" id="A0A9E9CAW5"/>
<dbReference type="InterPro" id="IPR042099">
    <property type="entry name" value="ANL_N_sf"/>
</dbReference>
<feature type="domain" description="AMP-dependent synthetase/ligase" evidence="3">
    <location>
        <begin position="125"/>
        <end position="329"/>
    </location>
</feature>
<protein>
    <submittedName>
        <fullName evidence="5">2-succinylbenzoate--CoA ligase</fullName>
    </submittedName>
</protein>